<comment type="caution">
    <text evidence="2">The sequence shown here is derived from an EMBL/GenBank/DDBJ whole genome shotgun (WGS) entry which is preliminary data.</text>
</comment>
<organism evidence="2 3">
    <name type="scientific">Cymbomonas tetramitiformis</name>
    <dbReference type="NCBI Taxonomy" id="36881"/>
    <lineage>
        <taxon>Eukaryota</taxon>
        <taxon>Viridiplantae</taxon>
        <taxon>Chlorophyta</taxon>
        <taxon>Pyramimonadophyceae</taxon>
        <taxon>Pyramimonadales</taxon>
        <taxon>Pyramimonadaceae</taxon>
        <taxon>Cymbomonas</taxon>
    </lineage>
</organism>
<evidence type="ECO:0000256" key="1">
    <source>
        <dbReference type="SAM" id="MobiDB-lite"/>
    </source>
</evidence>
<evidence type="ECO:0000313" key="2">
    <source>
        <dbReference type="EMBL" id="KAK3258695.1"/>
    </source>
</evidence>
<name>A0AAE0KSD7_9CHLO</name>
<dbReference type="EMBL" id="LGRX02019325">
    <property type="protein sequence ID" value="KAK3258695.1"/>
    <property type="molecule type" value="Genomic_DNA"/>
</dbReference>
<gene>
    <name evidence="2" type="ORF">CYMTET_32268</name>
</gene>
<keyword evidence="3" id="KW-1185">Reference proteome</keyword>
<accession>A0AAE0KSD7</accession>
<proteinExistence type="predicted"/>
<sequence length="159" mass="17064">ERIAKLMQVEDEDGTEGLNILPQAAKKVKKKKKTAAKESNAAKPQALSAGSAAEPQIKKPSDTISQKHEQTVLDGVPDGGILEEEKDPLSLRDMSGGPADTKKMHPKPEAENNVQAAEAEARNPCRRGAAEEDGEIEHSVVLEVLVDASLKIFILPGRL</sequence>
<dbReference type="Proteomes" id="UP001190700">
    <property type="component" value="Unassembled WGS sequence"/>
</dbReference>
<protein>
    <submittedName>
        <fullName evidence="2">Uncharacterized protein</fullName>
    </submittedName>
</protein>
<feature type="compositionally biased region" description="Basic and acidic residues" evidence="1">
    <location>
        <begin position="56"/>
        <end position="71"/>
    </location>
</feature>
<evidence type="ECO:0000313" key="3">
    <source>
        <dbReference type="Proteomes" id="UP001190700"/>
    </source>
</evidence>
<feature type="compositionally biased region" description="Basic and acidic residues" evidence="1">
    <location>
        <begin position="100"/>
        <end position="110"/>
    </location>
</feature>
<reference evidence="2 3" key="1">
    <citation type="journal article" date="2015" name="Genome Biol. Evol.">
        <title>Comparative Genomics of a Bacterivorous Green Alga Reveals Evolutionary Causalities and Consequences of Phago-Mixotrophic Mode of Nutrition.</title>
        <authorList>
            <person name="Burns J.A."/>
            <person name="Paasch A."/>
            <person name="Narechania A."/>
            <person name="Kim E."/>
        </authorList>
    </citation>
    <scope>NUCLEOTIDE SEQUENCE [LARGE SCALE GENOMIC DNA]</scope>
    <source>
        <strain evidence="2 3">PLY_AMNH</strain>
    </source>
</reference>
<feature type="region of interest" description="Disordered" evidence="1">
    <location>
        <begin position="27"/>
        <end position="133"/>
    </location>
</feature>
<feature type="non-terminal residue" evidence="2">
    <location>
        <position position="1"/>
    </location>
</feature>
<dbReference type="AlphaFoldDB" id="A0AAE0KSD7"/>